<dbReference type="Gene3D" id="3.50.50.60">
    <property type="entry name" value="FAD/NAD(P)-binding domain"/>
    <property type="match status" value="1"/>
</dbReference>
<reference evidence="3 4" key="1">
    <citation type="submission" date="2018-12" db="EMBL/GenBank/DDBJ databases">
        <title>Draft genome sequence of Embleya hyalina NBRC 13850T.</title>
        <authorList>
            <person name="Komaki H."/>
            <person name="Hosoyama A."/>
            <person name="Kimura A."/>
            <person name="Ichikawa N."/>
            <person name="Tamura T."/>
        </authorList>
    </citation>
    <scope>NUCLEOTIDE SEQUENCE [LARGE SCALE GENOMIC DNA]</scope>
    <source>
        <strain evidence="3 4">NBRC 13850</strain>
    </source>
</reference>
<comment type="caution">
    <text evidence="3">The sequence shown here is derived from an EMBL/GenBank/DDBJ whole genome shotgun (WGS) entry which is preliminary data.</text>
</comment>
<dbReference type="EMBL" id="BIFH01000038">
    <property type="protein sequence ID" value="GCE00249.1"/>
    <property type="molecule type" value="Genomic_DNA"/>
</dbReference>
<dbReference type="Proteomes" id="UP000286931">
    <property type="component" value="Unassembled WGS sequence"/>
</dbReference>
<organism evidence="3 4">
    <name type="scientific">Embleya hyalina</name>
    <dbReference type="NCBI Taxonomy" id="516124"/>
    <lineage>
        <taxon>Bacteria</taxon>
        <taxon>Bacillati</taxon>
        <taxon>Actinomycetota</taxon>
        <taxon>Actinomycetes</taxon>
        <taxon>Kitasatosporales</taxon>
        <taxon>Streptomycetaceae</taxon>
        <taxon>Embleya</taxon>
    </lineage>
</organism>
<comment type="similarity">
    <text evidence="1">Belongs to the flavin-dependent halogenase family. Bacterial tryptophan halogenase subfamily.</text>
</comment>
<evidence type="ECO:0000313" key="3">
    <source>
        <dbReference type="EMBL" id="GCE00249.1"/>
    </source>
</evidence>
<sequence length="381" mass="40017">MTGAGAPPVRRRHEVIVAGGGPAGASAAITLARAGRSVLLADAGSGPPAIGEALPAAAGRLLADLGVAEHVPGPGHLPCHATVSAWGSAHPATVSSIVDPYGSGRHLDRALFDARLREGARAAGAEVAEHTRVGVPTRRPDGRWAVPLRRGDRHEVAVCDRLVDATGRRASIATGVGGAHRRTRDALIALHLTLPDVPASYTDASTLVESAPDGWWYTALVPGDRLLLAYFTDADAPTLGPGRDVAFRAHLAETTHTAARVAAVPFPRDPAPRRAPAHSAHLDRVFGDGWIAVGDAAAAFDPLSSQGILTALYTGLTAAEALDASLSGHPNALAVYRDRITSVLSAYHRNHHDAYTAERRWPDHPFWRRRHARTTPPAVVD</sequence>
<dbReference type="PANTHER" id="PTHR43747">
    <property type="entry name" value="FAD-BINDING PROTEIN"/>
    <property type="match status" value="1"/>
</dbReference>
<gene>
    <name evidence="3" type="ORF">EHYA_07974</name>
</gene>
<accession>A0A401Z071</accession>
<feature type="domain" description="FAD-binding" evidence="2">
    <location>
        <begin position="14"/>
        <end position="337"/>
    </location>
</feature>
<dbReference type="InterPro" id="IPR002938">
    <property type="entry name" value="FAD-bd"/>
</dbReference>
<evidence type="ECO:0000259" key="2">
    <source>
        <dbReference type="Pfam" id="PF01494"/>
    </source>
</evidence>
<dbReference type="AlphaFoldDB" id="A0A401Z071"/>
<dbReference type="InterPro" id="IPR050816">
    <property type="entry name" value="Flavin-dep_Halogenase_NPB"/>
</dbReference>
<dbReference type="Gene3D" id="3.30.9.100">
    <property type="match status" value="1"/>
</dbReference>
<evidence type="ECO:0000256" key="1">
    <source>
        <dbReference type="ARBA" id="ARBA00038396"/>
    </source>
</evidence>
<dbReference type="PANTHER" id="PTHR43747:SF1">
    <property type="entry name" value="SLR1998 PROTEIN"/>
    <property type="match status" value="1"/>
</dbReference>
<protein>
    <submittedName>
        <fullName evidence="3">FAD-dependent oxidoreductase</fullName>
    </submittedName>
</protein>
<dbReference type="Pfam" id="PF01494">
    <property type="entry name" value="FAD_binding_3"/>
    <property type="match status" value="1"/>
</dbReference>
<proteinExistence type="inferred from homology"/>
<dbReference type="GO" id="GO:0071949">
    <property type="term" value="F:FAD binding"/>
    <property type="evidence" value="ECO:0007669"/>
    <property type="project" value="InterPro"/>
</dbReference>
<evidence type="ECO:0000313" key="4">
    <source>
        <dbReference type="Proteomes" id="UP000286931"/>
    </source>
</evidence>
<dbReference type="SUPFAM" id="SSF51905">
    <property type="entry name" value="FAD/NAD(P)-binding domain"/>
    <property type="match status" value="1"/>
</dbReference>
<dbReference type="RefSeq" id="WP_126641987.1">
    <property type="nucleotide sequence ID" value="NZ_BIFH01000038.1"/>
</dbReference>
<dbReference type="InterPro" id="IPR036188">
    <property type="entry name" value="FAD/NAD-bd_sf"/>
</dbReference>
<dbReference type="PRINTS" id="PR00420">
    <property type="entry name" value="RNGMNOXGNASE"/>
</dbReference>
<name>A0A401Z071_9ACTN</name>
<dbReference type="OrthoDB" id="9799983at2"/>
<keyword evidence="4" id="KW-1185">Reference proteome</keyword>